<dbReference type="PROSITE" id="PS50923">
    <property type="entry name" value="SUSHI"/>
    <property type="match status" value="1"/>
</dbReference>
<evidence type="ECO:0000256" key="2">
    <source>
        <dbReference type="ARBA" id="ARBA00023157"/>
    </source>
</evidence>
<evidence type="ECO:0000256" key="3">
    <source>
        <dbReference type="PROSITE-ProRule" id="PRU00076"/>
    </source>
</evidence>
<comment type="caution">
    <text evidence="7">The sequence shown here is derived from an EMBL/GenBank/DDBJ whole genome shotgun (WGS) entry which is preliminary data.</text>
</comment>
<gene>
    <name evidence="7" type="ORF">CUNI_LOCUS20008</name>
</gene>
<evidence type="ECO:0000256" key="4">
    <source>
        <dbReference type="PROSITE-ProRule" id="PRU00302"/>
    </source>
</evidence>
<dbReference type="PROSITE" id="PS00010">
    <property type="entry name" value="ASX_HYDROXYL"/>
    <property type="match status" value="1"/>
</dbReference>
<sequence length="124" mass="14030">IDECQTMRPCNHTCTNKEGSFECSCLAGYSLFVFNGTQRHFIPPTEDGTHAGDVYQINHTCVRNLCLPPPTILNAALLSQKTNYYYEDTVMYKCQLGYVLENPTANTLQCHQSGNWTGLEIRCR</sequence>
<keyword evidence="8" id="KW-1185">Reference proteome</keyword>
<keyword evidence="1 3" id="KW-0245">EGF-like domain</keyword>
<keyword evidence="2 3" id="KW-1015">Disulfide bond</keyword>
<feature type="domain" description="Sushi" evidence="6">
    <location>
        <begin position="64"/>
        <end position="124"/>
    </location>
</feature>
<dbReference type="GO" id="GO:0005509">
    <property type="term" value="F:calcium ion binding"/>
    <property type="evidence" value="ECO:0007669"/>
    <property type="project" value="InterPro"/>
</dbReference>
<evidence type="ECO:0000313" key="8">
    <source>
        <dbReference type="Proteomes" id="UP000678393"/>
    </source>
</evidence>
<evidence type="ECO:0000259" key="6">
    <source>
        <dbReference type="PROSITE" id="PS50923"/>
    </source>
</evidence>
<dbReference type="InterPro" id="IPR000152">
    <property type="entry name" value="EGF-type_Asp/Asn_hydroxyl_site"/>
</dbReference>
<feature type="non-terminal residue" evidence="7">
    <location>
        <position position="1"/>
    </location>
</feature>
<dbReference type="SUPFAM" id="SSF57196">
    <property type="entry name" value="EGF/Laminin"/>
    <property type="match status" value="1"/>
</dbReference>
<dbReference type="Proteomes" id="UP000678393">
    <property type="component" value="Unassembled WGS sequence"/>
</dbReference>
<accession>A0A8S4A2A6</accession>
<dbReference type="CDD" id="cd00054">
    <property type="entry name" value="EGF_CA"/>
    <property type="match status" value="1"/>
</dbReference>
<comment type="caution">
    <text evidence="3">Lacks conserved residue(s) required for the propagation of feature annotation.</text>
</comment>
<dbReference type="InterPro" id="IPR049883">
    <property type="entry name" value="NOTCH1_EGF-like"/>
</dbReference>
<evidence type="ECO:0000313" key="7">
    <source>
        <dbReference type="EMBL" id="CAG5134450.1"/>
    </source>
</evidence>
<evidence type="ECO:0000259" key="5">
    <source>
        <dbReference type="PROSITE" id="PS50026"/>
    </source>
</evidence>
<dbReference type="InterPro" id="IPR000742">
    <property type="entry name" value="EGF"/>
</dbReference>
<dbReference type="InterPro" id="IPR000436">
    <property type="entry name" value="Sushi_SCR_CCP_dom"/>
</dbReference>
<keyword evidence="4" id="KW-0768">Sushi</keyword>
<name>A0A8S4A2A6_9EUPU</name>
<dbReference type="Pfam" id="PF00084">
    <property type="entry name" value="Sushi"/>
    <property type="match status" value="1"/>
</dbReference>
<dbReference type="OrthoDB" id="6287073at2759"/>
<organism evidence="7 8">
    <name type="scientific">Candidula unifasciata</name>
    <dbReference type="NCBI Taxonomy" id="100452"/>
    <lineage>
        <taxon>Eukaryota</taxon>
        <taxon>Metazoa</taxon>
        <taxon>Spiralia</taxon>
        <taxon>Lophotrochozoa</taxon>
        <taxon>Mollusca</taxon>
        <taxon>Gastropoda</taxon>
        <taxon>Heterobranchia</taxon>
        <taxon>Euthyneura</taxon>
        <taxon>Panpulmonata</taxon>
        <taxon>Eupulmonata</taxon>
        <taxon>Stylommatophora</taxon>
        <taxon>Helicina</taxon>
        <taxon>Helicoidea</taxon>
        <taxon>Geomitridae</taxon>
        <taxon>Candidula</taxon>
    </lineage>
</organism>
<dbReference type="CDD" id="cd00033">
    <property type="entry name" value="CCP"/>
    <property type="match status" value="1"/>
</dbReference>
<dbReference type="Pfam" id="PF07645">
    <property type="entry name" value="EGF_CA"/>
    <property type="match status" value="1"/>
</dbReference>
<dbReference type="SUPFAM" id="SSF57535">
    <property type="entry name" value="Complement control module/SCR domain"/>
    <property type="match status" value="1"/>
</dbReference>
<feature type="non-terminal residue" evidence="7">
    <location>
        <position position="124"/>
    </location>
</feature>
<dbReference type="InterPro" id="IPR035976">
    <property type="entry name" value="Sushi/SCR/CCP_sf"/>
</dbReference>
<dbReference type="EMBL" id="CAJHNH020007212">
    <property type="protein sequence ID" value="CAG5134450.1"/>
    <property type="molecule type" value="Genomic_DNA"/>
</dbReference>
<dbReference type="SMART" id="SM00032">
    <property type="entry name" value="CCP"/>
    <property type="match status" value="1"/>
</dbReference>
<dbReference type="Gene3D" id="2.10.70.10">
    <property type="entry name" value="Complement Module, domain 1"/>
    <property type="match status" value="1"/>
</dbReference>
<dbReference type="InterPro" id="IPR001881">
    <property type="entry name" value="EGF-like_Ca-bd_dom"/>
</dbReference>
<dbReference type="AlphaFoldDB" id="A0A8S4A2A6"/>
<evidence type="ECO:0000256" key="1">
    <source>
        <dbReference type="ARBA" id="ARBA00022536"/>
    </source>
</evidence>
<feature type="domain" description="EGF-like" evidence="5">
    <location>
        <begin position="1"/>
        <end position="35"/>
    </location>
</feature>
<feature type="disulfide bond" evidence="3">
    <location>
        <begin position="4"/>
        <end position="14"/>
    </location>
</feature>
<reference evidence="7" key="1">
    <citation type="submission" date="2021-04" db="EMBL/GenBank/DDBJ databases">
        <authorList>
            <consortium name="Molecular Ecology Group"/>
        </authorList>
    </citation>
    <scope>NUCLEOTIDE SEQUENCE</scope>
</reference>
<dbReference type="Gene3D" id="2.10.25.10">
    <property type="entry name" value="Laminin"/>
    <property type="match status" value="1"/>
</dbReference>
<dbReference type="SMART" id="SM00179">
    <property type="entry name" value="EGF_CA"/>
    <property type="match status" value="1"/>
</dbReference>
<evidence type="ECO:0008006" key="9">
    <source>
        <dbReference type="Google" id="ProtNLM"/>
    </source>
</evidence>
<proteinExistence type="predicted"/>
<protein>
    <recommendedName>
        <fullName evidence="9">Sushi domain-containing protein</fullName>
    </recommendedName>
</protein>
<dbReference type="PROSITE" id="PS50026">
    <property type="entry name" value="EGF_3"/>
    <property type="match status" value="1"/>
</dbReference>